<proteinExistence type="predicted"/>
<gene>
    <name evidence="2" type="ORF">CEXT_252381</name>
</gene>
<keyword evidence="3" id="KW-1185">Reference proteome</keyword>
<protein>
    <submittedName>
        <fullName evidence="2">Uncharacterized protein</fullName>
    </submittedName>
</protein>
<evidence type="ECO:0000313" key="3">
    <source>
        <dbReference type="Proteomes" id="UP001054945"/>
    </source>
</evidence>
<accession>A0AAV4QJE2</accession>
<reference evidence="2 3" key="1">
    <citation type="submission" date="2021-06" db="EMBL/GenBank/DDBJ databases">
        <title>Caerostris extrusa draft genome.</title>
        <authorList>
            <person name="Kono N."/>
            <person name="Arakawa K."/>
        </authorList>
    </citation>
    <scope>NUCLEOTIDE SEQUENCE [LARGE SCALE GENOMIC DNA]</scope>
</reference>
<evidence type="ECO:0000313" key="2">
    <source>
        <dbReference type="EMBL" id="GIY08372.1"/>
    </source>
</evidence>
<dbReference type="EMBL" id="BPLR01006236">
    <property type="protein sequence ID" value="GIY08372.1"/>
    <property type="molecule type" value="Genomic_DNA"/>
</dbReference>
<dbReference type="Proteomes" id="UP001054945">
    <property type="component" value="Unassembled WGS sequence"/>
</dbReference>
<feature type="region of interest" description="Disordered" evidence="1">
    <location>
        <begin position="169"/>
        <end position="209"/>
    </location>
</feature>
<organism evidence="2 3">
    <name type="scientific">Caerostris extrusa</name>
    <name type="common">Bark spider</name>
    <name type="synonym">Caerostris bankana</name>
    <dbReference type="NCBI Taxonomy" id="172846"/>
    <lineage>
        <taxon>Eukaryota</taxon>
        <taxon>Metazoa</taxon>
        <taxon>Ecdysozoa</taxon>
        <taxon>Arthropoda</taxon>
        <taxon>Chelicerata</taxon>
        <taxon>Arachnida</taxon>
        <taxon>Araneae</taxon>
        <taxon>Araneomorphae</taxon>
        <taxon>Entelegynae</taxon>
        <taxon>Araneoidea</taxon>
        <taxon>Araneidae</taxon>
        <taxon>Caerostris</taxon>
    </lineage>
</organism>
<comment type="caution">
    <text evidence="2">The sequence shown here is derived from an EMBL/GenBank/DDBJ whole genome shotgun (WGS) entry which is preliminary data.</text>
</comment>
<sequence>MSSITCLRYTIYHAVFYRQAFRFQSAISPCDALHFLTSSCDASQGECLCGDPEFPSFVLDSDDFSVFHRHLHQSFSNLQYAVFARTSDCINIHNDNHCMCLSGNVRHFPVEECEELLPECKMQKGVLERRCTDLQELDMRRFLGFPVGISDPEGWKKVARWDCSSSTVTRFPTSSHPQHPADPEAQPPHPAERRQPQEPDFGCGNSPSSIIPSNTWRRMSSRSWENLLWVRLSYNQLLHVDHLFLGTNPLDVYLNNNNISDLSGVLHDNMLKTVVAEPLVQPHRTDYPELVRHKRESIRYLNLDHCLIREFDTQI</sequence>
<dbReference type="AlphaFoldDB" id="A0AAV4QJE2"/>
<evidence type="ECO:0000256" key="1">
    <source>
        <dbReference type="SAM" id="MobiDB-lite"/>
    </source>
</evidence>
<name>A0AAV4QJE2_CAEEX</name>